<dbReference type="SUPFAM" id="SSF103481">
    <property type="entry name" value="Multidrug resistance efflux transporter EmrE"/>
    <property type="match status" value="2"/>
</dbReference>
<evidence type="ECO:0000256" key="4">
    <source>
        <dbReference type="ARBA" id="ARBA00022989"/>
    </source>
</evidence>
<dbReference type="AlphaFoldDB" id="A0A564WBA2"/>
<feature type="transmembrane region" description="Helical" evidence="6">
    <location>
        <begin position="164"/>
        <end position="181"/>
    </location>
</feature>
<evidence type="ECO:0000256" key="6">
    <source>
        <dbReference type="SAM" id="Phobius"/>
    </source>
</evidence>
<keyword evidence="9" id="KW-1185">Reference proteome</keyword>
<dbReference type="InterPro" id="IPR050638">
    <property type="entry name" value="AA-Vitamin_Transporters"/>
</dbReference>
<accession>A0A564WBA2</accession>
<evidence type="ECO:0000256" key="2">
    <source>
        <dbReference type="ARBA" id="ARBA00007362"/>
    </source>
</evidence>
<evidence type="ECO:0000256" key="5">
    <source>
        <dbReference type="ARBA" id="ARBA00023136"/>
    </source>
</evidence>
<keyword evidence="3 6" id="KW-0812">Transmembrane</keyword>
<feature type="transmembrane region" description="Helical" evidence="6">
    <location>
        <begin position="257"/>
        <end position="276"/>
    </location>
</feature>
<dbReference type="PANTHER" id="PTHR32322:SF2">
    <property type="entry name" value="EAMA DOMAIN-CONTAINING PROTEIN"/>
    <property type="match status" value="1"/>
</dbReference>
<dbReference type="InterPro" id="IPR000620">
    <property type="entry name" value="EamA_dom"/>
</dbReference>
<evidence type="ECO:0000259" key="7">
    <source>
        <dbReference type="Pfam" id="PF00892"/>
    </source>
</evidence>
<feature type="transmembrane region" description="Helical" evidence="6">
    <location>
        <begin position="226"/>
        <end position="245"/>
    </location>
</feature>
<comment type="subcellular location">
    <subcellularLocation>
        <location evidence="1">Membrane</location>
        <topology evidence="1">Multi-pass membrane protein</topology>
    </subcellularLocation>
</comment>
<evidence type="ECO:0000256" key="1">
    <source>
        <dbReference type="ARBA" id="ARBA00004141"/>
    </source>
</evidence>
<dbReference type="EMBL" id="UXAT02000007">
    <property type="protein sequence ID" value="VUX45736.1"/>
    <property type="molecule type" value="Genomic_DNA"/>
</dbReference>
<feature type="transmembrane region" description="Helical" evidence="6">
    <location>
        <begin position="282"/>
        <end position="299"/>
    </location>
</feature>
<evidence type="ECO:0000313" key="9">
    <source>
        <dbReference type="Proteomes" id="UP000326641"/>
    </source>
</evidence>
<feature type="transmembrane region" description="Helical" evidence="6">
    <location>
        <begin position="16"/>
        <end position="35"/>
    </location>
</feature>
<reference evidence="8" key="1">
    <citation type="submission" date="2018-11" db="EMBL/GenBank/DDBJ databases">
        <authorList>
            <person name="Onetto C."/>
        </authorList>
    </citation>
    <scope>NUCLEOTIDE SEQUENCE [LARGE SCALE GENOMIC DNA]</scope>
</reference>
<sequence>MAAPPSPPEHGSLSPYLLLIIPPLCWAGNFVVGRAMHADIPPAALTFWRWAVAAIVLLPLAGLAAWRLRRELLRHWRLLAVLAASGVLGFQYCVYRGLQTTTAINGVLIIATIPAVIPAIAYGLDGTRLRLRQAAGIALSMLGVGIVILQGDLALLAARRLTPGDAWMALAVPMWALYSVLVRRLPASVPPLVLLLATIIIGLVLTAPLYGADIAAGRGFAVERPTLAAITYVGVFASVIAFACWNRGVRAVGAAKAGLFIHLMPVFAAVLATLFLDERLQAFHFVGGALIAAGLYLSSTAGRAR</sequence>
<feature type="transmembrane region" description="Helical" evidence="6">
    <location>
        <begin position="193"/>
        <end position="211"/>
    </location>
</feature>
<keyword evidence="4 6" id="KW-1133">Transmembrane helix</keyword>
<feature type="transmembrane region" description="Helical" evidence="6">
    <location>
        <begin position="47"/>
        <end position="66"/>
    </location>
</feature>
<dbReference type="GO" id="GO:0016020">
    <property type="term" value="C:membrane"/>
    <property type="evidence" value="ECO:0007669"/>
    <property type="project" value="UniProtKB-SubCell"/>
</dbReference>
<feature type="domain" description="EamA" evidence="7">
    <location>
        <begin position="15"/>
        <end position="148"/>
    </location>
</feature>
<organism evidence="8 9">
    <name type="scientific">Candidatus Defluviicoccus seviourii</name>
    <dbReference type="NCBI Taxonomy" id="2565273"/>
    <lineage>
        <taxon>Bacteria</taxon>
        <taxon>Pseudomonadati</taxon>
        <taxon>Pseudomonadota</taxon>
        <taxon>Alphaproteobacteria</taxon>
        <taxon>Rhodospirillales</taxon>
        <taxon>Rhodospirillaceae</taxon>
        <taxon>Defluviicoccus</taxon>
    </lineage>
</organism>
<dbReference type="PANTHER" id="PTHR32322">
    <property type="entry name" value="INNER MEMBRANE TRANSPORTER"/>
    <property type="match status" value="1"/>
</dbReference>
<comment type="similarity">
    <text evidence="2">Belongs to the EamA transporter family.</text>
</comment>
<evidence type="ECO:0000313" key="8">
    <source>
        <dbReference type="EMBL" id="VUX45736.1"/>
    </source>
</evidence>
<protein>
    <recommendedName>
        <fullName evidence="7">EamA domain-containing protein</fullName>
    </recommendedName>
</protein>
<keyword evidence="5 6" id="KW-0472">Membrane</keyword>
<feature type="transmembrane region" description="Helical" evidence="6">
    <location>
        <begin position="104"/>
        <end position="124"/>
    </location>
</feature>
<gene>
    <name evidence="8" type="ORF">DF3PA_150013</name>
</gene>
<dbReference type="Pfam" id="PF00892">
    <property type="entry name" value="EamA"/>
    <property type="match status" value="2"/>
</dbReference>
<dbReference type="Proteomes" id="UP000326641">
    <property type="component" value="Unassembled WGS sequence"/>
</dbReference>
<comment type="caution">
    <text evidence="8">The sequence shown here is derived from an EMBL/GenBank/DDBJ whole genome shotgun (WGS) entry which is preliminary data.</text>
</comment>
<proteinExistence type="inferred from homology"/>
<dbReference type="InterPro" id="IPR037185">
    <property type="entry name" value="EmrE-like"/>
</dbReference>
<evidence type="ECO:0000256" key="3">
    <source>
        <dbReference type="ARBA" id="ARBA00022692"/>
    </source>
</evidence>
<feature type="domain" description="EamA" evidence="7">
    <location>
        <begin position="163"/>
        <end position="299"/>
    </location>
</feature>
<name>A0A564WBA2_9PROT</name>
<feature type="transmembrane region" description="Helical" evidence="6">
    <location>
        <begin position="78"/>
        <end position="98"/>
    </location>
</feature>
<feature type="transmembrane region" description="Helical" evidence="6">
    <location>
        <begin position="136"/>
        <end position="158"/>
    </location>
</feature>